<keyword evidence="3" id="KW-1185">Reference proteome</keyword>
<gene>
    <name evidence="2" type="ORF">HNR44_003014</name>
</gene>
<evidence type="ECO:0000313" key="2">
    <source>
        <dbReference type="EMBL" id="MBB6451024.1"/>
    </source>
</evidence>
<proteinExistence type="predicted"/>
<dbReference type="Pfam" id="PF07561">
    <property type="entry name" value="DUF1540"/>
    <property type="match status" value="1"/>
</dbReference>
<name>A0A841PTC5_9BACL</name>
<comment type="caution">
    <text evidence="2">The sequence shown here is derived from an EMBL/GenBank/DDBJ whole genome shotgun (WGS) entry which is preliminary data.</text>
</comment>
<evidence type="ECO:0000259" key="1">
    <source>
        <dbReference type="Pfam" id="PF07561"/>
    </source>
</evidence>
<accession>A0A841PTC5</accession>
<dbReference type="Proteomes" id="UP000568839">
    <property type="component" value="Unassembled WGS sequence"/>
</dbReference>
<organism evidence="2 3">
    <name type="scientific">Geomicrobium halophilum</name>
    <dbReference type="NCBI Taxonomy" id="549000"/>
    <lineage>
        <taxon>Bacteria</taxon>
        <taxon>Bacillati</taxon>
        <taxon>Bacillota</taxon>
        <taxon>Bacilli</taxon>
        <taxon>Bacillales</taxon>
        <taxon>Geomicrobium</taxon>
    </lineage>
</organism>
<dbReference type="EMBL" id="JACHHJ010000004">
    <property type="protein sequence ID" value="MBB6451024.1"/>
    <property type="molecule type" value="Genomic_DNA"/>
</dbReference>
<protein>
    <recommendedName>
        <fullName evidence="1">DUF1540 domain-containing protein</fullName>
    </recommendedName>
</protein>
<reference evidence="2 3" key="1">
    <citation type="submission" date="2020-08" db="EMBL/GenBank/DDBJ databases">
        <title>Genomic Encyclopedia of Type Strains, Phase IV (KMG-IV): sequencing the most valuable type-strain genomes for metagenomic binning, comparative biology and taxonomic classification.</title>
        <authorList>
            <person name="Goeker M."/>
        </authorList>
    </citation>
    <scope>NUCLEOTIDE SEQUENCE [LARGE SCALE GENOMIC DNA]</scope>
    <source>
        <strain evidence="2 3">DSM 21769</strain>
    </source>
</reference>
<dbReference type="AlphaFoldDB" id="A0A841PTC5"/>
<sequence>MAQDVLCEVQNCEYWGEGNYCEADRIYVVSRADERTTEQADTDCKTFRPKH</sequence>
<feature type="domain" description="DUF1540" evidence="1">
    <location>
        <begin position="5"/>
        <end position="47"/>
    </location>
</feature>
<evidence type="ECO:0000313" key="3">
    <source>
        <dbReference type="Proteomes" id="UP000568839"/>
    </source>
</evidence>
<dbReference type="InterPro" id="IPR011437">
    <property type="entry name" value="DUF1540"/>
</dbReference>
<dbReference type="RefSeq" id="WP_184405065.1">
    <property type="nucleotide sequence ID" value="NZ_JACHHJ010000004.1"/>
</dbReference>